<gene>
    <name evidence="2" type="ORF">QIS96_23955</name>
</gene>
<name>A0ABT6SG23_9ACTN</name>
<evidence type="ECO:0000313" key="3">
    <source>
        <dbReference type="Proteomes" id="UP001223978"/>
    </source>
</evidence>
<dbReference type="InterPro" id="IPR014710">
    <property type="entry name" value="RmlC-like_jellyroll"/>
</dbReference>
<evidence type="ECO:0000313" key="2">
    <source>
        <dbReference type="EMBL" id="MDI3406854.1"/>
    </source>
</evidence>
<dbReference type="Proteomes" id="UP001223978">
    <property type="component" value="Unassembled WGS sequence"/>
</dbReference>
<proteinExistence type="predicted"/>
<protein>
    <submittedName>
        <fullName evidence="2">Cyclic nucleotide-binding domain-containing protein</fullName>
    </submittedName>
</protein>
<dbReference type="Gene3D" id="2.60.120.10">
    <property type="entry name" value="Jelly Rolls"/>
    <property type="match status" value="1"/>
</dbReference>
<dbReference type="EMBL" id="JASCIQ010000027">
    <property type="protein sequence ID" value="MDI3406854.1"/>
    <property type="molecule type" value="Genomic_DNA"/>
</dbReference>
<dbReference type="PROSITE" id="PS50042">
    <property type="entry name" value="CNMP_BINDING_3"/>
    <property type="match status" value="1"/>
</dbReference>
<evidence type="ECO:0000259" key="1">
    <source>
        <dbReference type="PROSITE" id="PS50042"/>
    </source>
</evidence>
<feature type="domain" description="Cyclic nucleotide-binding" evidence="1">
    <location>
        <begin position="8"/>
        <end position="111"/>
    </location>
</feature>
<dbReference type="CDD" id="cd00038">
    <property type="entry name" value="CAP_ED"/>
    <property type="match status" value="1"/>
</dbReference>
<accession>A0ABT6SG23</accession>
<keyword evidence="3" id="KW-1185">Reference proteome</keyword>
<sequence length="153" mass="17274">MRSPIPTSITTLPVAYRNRLLEHAQEVNYPEDTHLFSEGGRADKFWIVRSGAVSLEFRVPGGRPAVIENLGPGDLVGWSWLYEPYRWHLDATATTPVRTYEYDARNVRMLMDADLAFGFAIAHWVGQILAHRLQATRVRLLDLYAPHGSGSVI</sequence>
<dbReference type="SMART" id="SM00100">
    <property type="entry name" value="cNMP"/>
    <property type="match status" value="1"/>
</dbReference>
<comment type="caution">
    <text evidence="2">The sequence shown here is derived from an EMBL/GenBank/DDBJ whole genome shotgun (WGS) entry which is preliminary data.</text>
</comment>
<dbReference type="SUPFAM" id="SSF51206">
    <property type="entry name" value="cAMP-binding domain-like"/>
    <property type="match status" value="1"/>
</dbReference>
<dbReference type="Pfam" id="PF00027">
    <property type="entry name" value="cNMP_binding"/>
    <property type="match status" value="1"/>
</dbReference>
<reference evidence="2 3" key="1">
    <citation type="submission" date="2023-05" db="EMBL/GenBank/DDBJ databases">
        <title>Draft genome sequence of Streptomyces sp. B-S-A6 isolated from a cave soil in Thailand.</title>
        <authorList>
            <person name="Chamroensaksri N."/>
            <person name="Muangham S."/>
        </authorList>
    </citation>
    <scope>NUCLEOTIDE SEQUENCE [LARGE SCALE GENOMIC DNA]</scope>
    <source>
        <strain evidence="2 3">B-S-A6</strain>
    </source>
</reference>
<dbReference type="InterPro" id="IPR018490">
    <property type="entry name" value="cNMP-bd_dom_sf"/>
</dbReference>
<dbReference type="RefSeq" id="WP_282544782.1">
    <property type="nucleotide sequence ID" value="NZ_JASCIQ010000027.1"/>
</dbReference>
<dbReference type="InterPro" id="IPR000595">
    <property type="entry name" value="cNMP-bd_dom"/>
</dbReference>
<organism evidence="2 3">
    <name type="scientific">Streptomyces cavernicola</name>
    <dbReference type="NCBI Taxonomy" id="3043613"/>
    <lineage>
        <taxon>Bacteria</taxon>
        <taxon>Bacillati</taxon>
        <taxon>Actinomycetota</taxon>
        <taxon>Actinomycetes</taxon>
        <taxon>Kitasatosporales</taxon>
        <taxon>Streptomycetaceae</taxon>
        <taxon>Streptomyces</taxon>
    </lineage>
</organism>